<dbReference type="Pfam" id="PF00392">
    <property type="entry name" value="GntR"/>
    <property type="match status" value="1"/>
</dbReference>
<protein>
    <submittedName>
        <fullName evidence="5">Transcriptional regulator, GntR family</fullName>
    </submittedName>
</protein>
<reference evidence="6" key="1">
    <citation type="submission" date="2016-01" db="EMBL/GenBank/DDBJ databases">
        <authorList>
            <person name="Regsiter A."/>
            <person name="william w."/>
        </authorList>
    </citation>
    <scope>NUCLEOTIDE SEQUENCE [LARGE SCALE GENOMIC DNA]</scope>
    <source>
        <strain evidence="6">CFBP 6623</strain>
    </source>
</reference>
<dbReference type="Gene3D" id="1.10.10.10">
    <property type="entry name" value="Winged helix-like DNA-binding domain superfamily/Winged helix DNA-binding domain"/>
    <property type="match status" value="1"/>
</dbReference>
<dbReference type="SUPFAM" id="SSF46785">
    <property type="entry name" value="Winged helix' DNA-binding domain"/>
    <property type="match status" value="1"/>
</dbReference>
<name>A0A1S7RTP7_9HYPH</name>
<dbReference type="AlphaFoldDB" id="A0A1S7RTP7"/>
<evidence type="ECO:0000313" key="5">
    <source>
        <dbReference type="EMBL" id="CUX57429.1"/>
    </source>
</evidence>
<dbReference type="InterPro" id="IPR011663">
    <property type="entry name" value="UTRA"/>
</dbReference>
<evidence type="ECO:0000313" key="6">
    <source>
        <dbReference type="Proteomes" id="UP000191988"/>
    </source>
</evidence>
<feature type="domain" description="HTH gntR-type" evidence="4">
    <location>
        <begin position="15"/>
        <end position="83"/>
    </location>
</feature>
<dbReference type="EMBL" id="FBWK01000050">
    <property type="protein sequence ID" value="CUX57429.1"/>
    <property type="molecule type" value="Genomic_DNA"/>
</dbReference>
<keyword evidence="1" id="KW-0805">Transcription regulation</keyword>
<evidence type="ECO:0000256" key="2">
    <source>
        <dbReference type="ARBA" id="ARBA00023125"/>
    </source>
</evidence>
<accession>A0A1S7RTP7</accession>
<keyword evidence="6" id="KW-1185">Reference proteome</keyword>
<evidence type="ECO:0000259" key="4">
    <source>
        <dbReference type="PROSITE" id="PS50949"/>
    </source>
</evidence>
<dbReference type="PANTHER" id="PTHR44846">
    <property type="entry name" value="MANNOSYL-D-GLYCERATE TRANSPORT/METABOLISM SYSTEM REPRESSOR MNGR-RELATED"/>
    <property type="match status" value="1"/>
</dbReference>
<dbReference type="Pfam" id="PF07702">
    <property type="entry name" value="UTRA"/>
    <property type="match status" value="1"/>
</dbReference>
<dbReference type="STRING" id="1183432.AGR3A_Lc140354"/>
<keyword evidence="3" id="KW-0804">Transcription</keyword>
<dbReference type="PROSITE" id="PS50949">
    <property type="entry name" value="HTH_GNTR"/>
    <property type="match status" value="1"/>
</dbReference>
<dbReference type="CDD" id="cd07377">
    <property type="entry name" value="WHTH_GntR"/>
    <property type="match status" value="1"/>
</dbReference>
<dbReference type="InterPro" id="IPR028978">
    <property type="entry name" value="Chorismate_lyase_/UTRA_dom_sf"/>
</dbReference>
<organism evidence="5 6">
    <name type="scientific">Agrobacterium tomkonis CFBP 6623</name>
    <dbReference type="NCBI Taxonomy" id="1183432"/>
    <lineage>
        <taxon>Bacteria</taxon>
        <taxon>Pseudomonadati</taxon>
        <taxon>Pseudomonadota</taxon>
        <taxon>Alphaproteobacteria</taxon>
        <taxon>Hyphomicrobiales</taxon>
        <taxon>Rhizobiaceae</taxon>
        <taxon>Rhizobium/Agrobacterium group</taxon>
        <taxon>Agrobacterium</taxon>
        <taxon>Agrobacterium tumefaciens complex</taxon>
    </lineage>
</organism>
<dbReference type="RefSeq" id="WP_052760250.1">
    <property type="nucleotide sequence ID" value="NZ_LT009724.1"/>
</dbReference>
<dbReference type="InterPro" id="IPR036390">
    <property type="entry name" value="WH_DNA-bd_sf"/>
</dbReference>
<dbReference type="Gene3D" id="3.40.1410.10">
    <property type="entry name" value="Chorismate lyase-like"/>
    <property type="match status" value="1"/>
</dbReference>
<dbReference type="InterPro" id="IPR000524">
    <property type="entry name" value="Tscrpt_reg_HTH_GntR"/>
</dbReference>
<dbReference type="SMART" id="SM00345">
    <property type="entry name" value="HTH_GNTR"/>
    <property type="match status" value="1"/>
</dbReference>
<evidence type="ECO:0000256" key="1">
    <source>
        <dbReference type="ARBA" id="ARBA00023015"/>
    </source>
</evidence>
<dbReference type="PRINTS" id="PR00035">
    <property type="entry name" value="HTHGNTR"/>
</dbReference>
<dbReference type="PANTHER" id="PTHR44846:SF7">
    <property type="entry name" value="TRANSCRIPTIONAL REGULATOR OF 2-AMINOETHYLPHOSPHONATE DEGRADATION OPERONS-RELATED"/>
    <property type="match status" value="1"/>
</dbReference>
<dbReference type="GO" id="GO:0003677">
    <property type="term" value="F:DNA binding"/>
    <property type="evidence" value="ECO:0007669"/>
    <property type="project" value="UniProtKB-KW"/>
</dbReference>
<dbReference type="InterPro" id="IPR050679">
    <property type="entry name" value="Bact_HTH_transcr_reg"/>
</dbReference>
<dbReference type="InterPro" id="IPR036388">
    <property type="entry name" value="WH-like_DNA-bd_sf"/>
</dbReference>
<dbReference type="SUPFAM" id="SSF64288">
    <property type="entry name" value="Chorismate lyase-like"/>
    <property type="match status" value="1"/>
</dbReference>
<dbReference type="Proteomes" id="UP000191988">
    <property type="component" value="Unassembled WGS sequence"/>
</dbReference>
<keyword evidence="2" id="KW-0238">DNA-binding</keyword>
<dbReference type="GO" id="GO:0045892">
    <property type="term" value="P:negative regulation of DNA-templated transcription"/>
    <property type="evidence" value="ECO:0007669"/>
    <property type="project" value="TreeGrafter"/>
</dbReference>
<proteinExistence type="predicted"/>
<sequence>MPARETIGSNRDIEAGRRGGLERQLRRAIAAGEVVKDGRLFSERQLIAKYATTRITLREALFHLEIDGLIFRESRRGWFVSGPRLVYSPLHRSHFHRMAAEQGRSAETLLVEAEATALPEELAPLMRCAPGTPFWRIRRKRSIDGRLVLFVEHYLSMEIFPDIVQHDLTKSLTTIYQDSYAVTYGPAYFEINPVALRGYPAHHLGCSEGAYGLKITRVNQDQHGRIIDCDLEYWRHDAISVRVETGQPDQPAG</sequence>
<dbReference type="GO" id="GO:0003700">
    <property type="term" value="F:DNA-binding transcription factor activity"/>
    <property type="evidence" value="ECO:0007669"/>
    <property type="project" value="InterPro"/>
</dbReference>
<evidence type="ECO:0000256" key="3">
    <source>
        <dbReference type="ARBA" id="ARBA00023163"/>
    </source>
</evidence>
<dbReference type="SMART" id="SM00866">
    <property type="entry name" value="UTRA"/>
    <property type="match status" value="1"/>
</dbReference>
<gene>
    <name evidence="5" type="ORF">AGR3A_Lc140354</name>
</gene>